<dbReference type="SUPFAM" id="SSF56112">
    <property type="entry name" value="Protein kinase-like (PK-like)"/>
    <property type="match status" value="1"/>
</dbReference>
<gene>
    <name evidence="2" type="ORF">AOQ84DRAFT_252669</name>
</gene>
<dbReference type="EMBL" id="KV751158">
    <property type="protein sequence ID" value="OCL01296.1"/>
    <property type="molecule type" value="Genomic_DNA"/>
</dbReference>
<reference evidence="2 3" key="1">
    <citation type="journal article" date="2016" name="Nat. Commun.">
        <title>Ectomycorrhizal ecology is imprinted in the genome of the dominant symbiotic fungus Cenococcum geophilum.</title>
        <authorList>
            <consortium name="DOE Joint Genome Institute"/>
            <person name="Peter M."/>
            <person name="Kohler A."/>
            <person name="Ohm R.A."/>
            <person name="Kuo A."/>
            <person name="Krutzmann J."/>
            <person name="Morin E."/>
            <person name="Arend M."/>
            <person name="Barry K.W."/>
            <person name="Binder M."/>
            <person name="Choi C."/>
            <person name="Clum A."/>
            <person name="Copeland A."/>
            <person name="Grisel N."/>
            <person name="Haridas S."/>
            <person name="Kipfer T."/>
            <person name="LaButti K."/>
            <person name="Lindquist E."/>
            <person name="Lipzen A."/>
            <person name="Maire R."/>
            <person name="Meier B."/>
            <person name="Mihaltcheva S."/>
            <person name="Molinier V."/>
            <person name="Murat C."/>
            <person name="Poggeler S."/>
            <person name="Quandt C.A."/>
            <person name="Sperisen C."/>
            <person name="Tritt A."/>
            <person name="Tisserant E."/>
            <person name="Crous P.W."/>
            <person name="Henrissat B."/>
            <person name="Nehls U."/>
            <person name="Egli S."/>
            <person name="Spatafora J.W."/>
            <person name="Grigoriev I.V."/>
            <person name="Martin F.M."/>
        </authorList>
    </citation>
    <scope>NUCLEOTIDE SEQUENCE [LARGE SCALE GENOMIC DNA]</scope>
    <source>
        <strain evidence="2 3">CBS 207.34</strain>
    </source>
</reference>
<dbReference type="InterPro" id="IPR000719">
    <property type="entry name" value="Prot_kinase_dom"/>
</dbReference>
<dbReference type="AlphaFoldDB" id="A0A8E2EMF6"/>
<dbReference type="GO" id="GO:0007165">
    <property type="term" value="P:signal transduction"/>
    <property type="evidence" value="ECO:0007669"/>
    <property type="project" value="TreeGrafter"/>
</dbReference>
<feature type="domain" description="Protein kinase" evidence="1">
    <location>
        <begin position="1"/>
        <end position="128"/>
    </location>
</feature>
<evidence type="ECO:0000313" key="3">
    <source>
        <dbReference type="Proteomes" id="UP000250140"/>
    </source>
</evidence>
<keyword evidence="3" id="KW-1185">Reference proteome</keyword>
<dbReference type="PANTHER" id="PTHR48011:SF4">
    <property type="entry name" value="MITOGEN-ACTIVATED PROTEIN KINASE KINASE KINASE 19"/>
    <property type="match status" value="1"/>
</dbReference>
<dbReference type="Pfam" id="PF00069">
    <property type="entry name" value="Pkinase"/>
    <property type="match status" value="1"/>
</dbReference>
<evidence type="ECO:0000313" key="2">
    <source>
        <dbReference type="EMBL" id="OCL01296.1"/>
    </source>
</evidence>
<proteinExistence type="predicted"/>
<dbReference type="Proteomes" id="UP000250140">
    <property type="component" value="Unassembled WGS sequence"/>
</dbReference>
<dbReference type="OrthoDB" id="4062651at2759"/>
<dbReference type="InterPro" id="IPR011009">
    <property type="entry name" value="Kinase-like_dom_sf"/>
</dbReference>
<keyword evidence="2" id="KW-0418">Kinase</keyword>
<keyword evidence="2" id="KW-0808">Transferase</keyword>
<dbReference type="PANTHER" id="PTHR48011">
    <property type="entry name" value="CCR4-NOT TRANSCRIPTIONAL COMPLEX SUBUNIT CAF120-RELATED"/>
    <property type="match status" value="1"/>
</dbReference>
<organism evidence="2 3">
    <name type="scientific">Glonium stellatum</name>
    <dbReference type="NCBI Taxonomy" id="574774"/>
    <lineage>
        <taxon>Eukaryota</taxon>
        <taxon>Fungi</taxon>
        <taxon>Dikarya</taxon>
        <taxon>Ascomycota</taxon>
        <taxon>Pezizomycotina</taxon>
        <taxon>Dothideomycetes</taxon>
        <taxon>Pleosporomycetidae</taxon>
        <taxon>Gloniales</taxon>
        <taxon>Gloniaceae</taxon>
        <taxon>Glonium</taxon>
    </lineage>
</organism>
<dbReference type="GO" id="GO:0005524">
    <property type="term" value="F:ATP binding"/>
    <property type="evidence" value="ECO:0007669"/>
    <property type="project" value="InterPro"/>
</dbReference>
<dbReference type="Gene3D" id="1.10.510.10">
    <property type="entry name" value="Transferase(Phosphotransferase) domain 1"/>
    <property type="match status" value="1"/>
</dbReference>
<feature type="non-terminal residue" evidence="2">
    <location>
        <position position="1"/>
    </location>
</feature>
<accession>A0A8E2EMF6</accession>
<name>A0A8E2EMF6_9PEZI</name>
<dbReference type="GO" id="GO:0004672">
    <property type="term" value="F:protein kinase activity"/>
    <property type="evidence" value="ECO:0007669"/>
    <property type="project" value="InterPro"/>
</dbReference>
<dbReference type="PROSITE" id="PS50011">
    <property type="entry name" value="PROTEIN_KINASE_DOM"/>
    <property type="match status" value="1"/>
</dbReference>
<protein>
    <submittedName>
        <fullName evidence="2">Kinase-like protein</fullName>
    </submittedName>
</protein>
<evidence type="ECO:0000259" key="1">
    <source>
        <dbReference type="PROSITE" id="PS50011"/>
    </source>
</evidence>
<dbReference type="InterPro" id="IPR052751">
    <property type="entry name" value="Plant_MAPKKK"/>
</dbReference>
<sequence length="128" mass="13956">MGILLHPVAECDLKTALEHRAPYYHFKNMFLESFGCLANGLAFMHAQGIRHSDIEPRNILITTKGPLYSNFGIAKEFAHNEGRADSGLMGNTFIYSAPEVASGGTRGNNADVFSLGCIFLEMFAVLTG</sequence>